<keyword evidence="10" id="KW-1185">Reference proteome</keyword>
<dbReference type="InterPro" id="IPR024708">
    <property type="entry name" value="Catalase_AS"/>
</dbReference>
<keyword evidence="6" id="KW-0408">Iron</keyword>
<dbReference type="Pfam" id="PF00199">
    <property type="entry name" value="Catalase"/>
    <property type="match status" value="1"/>
</dbReference>
<dbReference type="EMBL" id="JALJOQ010000102">
    <property type="protein sequence ID" value="KAK9798125.1"/>
    <property type="molecule type" value="Genomic_DNA"/>
</dbReference>
<comment type="cofactor">
    <cofactor evidence="1 6">
        <name>heme</name>
        <dbReference type="ChEBI" id="CHEBI:30413"/>
    </cofactor>
</comment>
<dbReference type="InterPro" id="IPR018028">
    <property type="entry name" value="Catalase"/>
</dbReference>
<dbReference type="PROSITE" id="PS51402">
    <property type="entry name" value="CATALASE_3"/>
    <property type="match status" value="1"/>
</dbReference>
<organism evidence="9 10">
    <name type="scientific">Symbiochloris irregularis</name>
    <dbReference type="NCBI Taxonomy" id="706552"/>
    <lineage>
        <taxon>Eukaryota</taxon>
        <taxon>Viridiplantae</taxon>
        <taxon>Chlorophyta</taxon>
        <taxon>core chlorophytes</taxon>
        <taxon>Trebouxiophyceae</taxon>
        <taxon>Trebouxiales</taxon>
        <taxon>Trebouxiaceae</taxon>
        <taxon>Symbiochloris</taxon>
    </lineage>
</organism>
<dbReference type="GO" id="GO:0042542">
    <property type="term" value="P:response to hydrogen peroxide"/>
    <property type="evidence" value="ECO:0007669"/>
    <property type="project" value="TreeGrafter"/>
</dbReference>
<dbReference type="InterPro" id="IPR020835">
    <property type="entry name" value="Catalase_sf"/>
</dbReference>
<dbReference type="SUPFAM" id="SSF56634">
    <property type="entry name" value="Heme-dependent catalase-like"/>
    <property type="match status" value="1"/>
</dbReference>
<feature type="region of interest" description="Disordered" evidence="7">
    <location>
        <begin position="1"/>
        <end position="22"/>
    </location>
</feature>
<evidence type="ECO:0000313" key="10">
    <source>
        <dbReference type="Proteomes" id="UP001465755"/>
    </source>
</evidence>
<keyword evidence="4" id="KW-0575">Peroxidase</keyword>
<dbReference type="AlphaFoldDB" id="A0AAW1NX45"/>
<reference evidence="9 10" key="1">
    <citation type="journal article" date="2024" name="Nat. Commun.">
        <title>Phylogenomics reveals the evolutionary origins of lichenization in chlorophyte algae.</title>
        <authorList>
            <person name="Puginier C."/>
            <person name="Libourel C."/>
            <person name="Otte J."/>
            <person name="Skaloud P."/>
            <person name="Haon M."/>
            <person name="Grisel S."/>
            <person name="Petersen M."/>
            <person name="Berrin J.G."/>
            <person name="Delaux P.M."/>
            <person name="Dal Grande F."/>
            <person name="Keller J."/>
        </authorList>
    </citation>
    <scope>NUCLEOTIDE SEQUENCE [LARGE SCALE GENOMIC DNA]</scope>
    <source>
        <strain evidence="9 10">SAG 2036</strain>
    </source>
</reference>
<sequence>MVDGPVASSVGPGIRPGHGQGILTTNGGVPIYDNLNSETVGSRGPVLLEDFHLQEKNAVFNRAKLPERTVHARGFAAKGHFEVTKDISALCAADLFSEVGKKTPVAARFSTVVHERGSPESLRDIRGFSVKFYTQAGNWDFVGNDTPTFFVRDGLQFADLNRALRPDPVYNIQQGWRVLDFNSHHPESILQFLWLLGDRGIPKSWRFMEGYGIHTFVLAAKDGKQTYVKFKWEPKAGVKCLSDDEAQKVGEANMRHSHASADCAEAIDNGEPLEWTLYIQTMDPATENDWPFDPLDSTKVWDEAEFPLQEVGRMVLDKNVDNWHNENEMIAFSPGMLPPGILPSNDKLLHSRIMAYSDAQRYRLGVNYLQLPINAPKNTHFDGNYDGLMNTAKRNEEVNYEPSHNAPVPDLKELGREDAGNIMLENAGNKENVKTRQKIGKDDYTFVQSRKYYQQMERREQEVFQGHLVGFLAMPKCHEKTREIWVGWMHKVDETLGQEVEKALNDALSKSK</sequence>
<evidence type="ECO:0000256" key="3">
    <source>
        <dbReference type="ARBA" id="ARBA00012314"/>
    </source>
</evidence>
<accession>A0AAW1NX45</accession>
<evidence type="ECO:0000256" key="2">
    <source>
        <dbReference type="ARBA" id="ARBA00005329"/>
    </source>
</evidence>
<evidence type="ECO:0000259" key="8">
    <source>
        <dbReference type="SMART" id="SM01060"/>
    </source>
</evidence>
<evidence type="ECO:0000256" key="4">
    <source>
        <dbReference type="ARBA" id="ARBA00023324"/>
    </source>
</evidence>
<dbReference type="EC" id="1.11.1.6" evidence="3"/>
<protein>
    <recommendedName>
        <fullName evidence="3">catalase</fullName>
        <ecNumber evidence="3">1.11.1.6</ecNumber>
    </recommendedName>
</protein>
<feature type="domain" description="Catalase core" evidence="8">
    <location>
        <begin position="24"/>
        <end position="409"/>
    </location>
</feature>
<dbReference type="Gene3D" id="2.40.180.10">
    <property type="entry name" value="Catalase core domain"/>
    <property type="match status" value="1"/>
</dbReference>
<evidence type="ECO:0000256" key="7">
    <source>
        <dbReference type="SAM" id="MobiDB-lite"/>
    </source>
</evidence>
<dbReference type="PRINTS" id="PR00067">
    <property type="entry name" value="CATALASE"/>
</dbReference>
<keyword evidence="6" id="KW-0349">Heme</keyword>
<dbReference type="InterPro" id="IPR011614">
    <property type="entry name" value="Catalase_core"/>
</dbReference>
<dbReference type="GO" id="GO:0020037">
    <property type="term" value="F:heme binding"/>
    <property type="evidence" value="ECO:0007669"/>
    <property type="project" value="InterPro"/>
</dbReference>
<dbReference type="InterPro" id="IPR024711">
    <property type="entry name" value="Catalase_clade1/3"/>
</dbReference>
<feature type="active site" evidence="5">
    <location>
        <position position="144"/>
    </location>
</feature>
<feature type="active site" evidence="5">
    <location>
        <position position="71"/>
    </location>
</feature>
<dbReference type="PANTHER" id="PTHR11465:SF23">
    <property type="entry name" value="CATALASE-2"/>
    <property type="match status" value="1"/>
</dbReference>
<dbReference type="PROSITE" id="PS00438">
    <property type="entry name" value="CATALASE_2"/>
    <property type="match status" value="1"/>
</dbReference>
<comment type="caution">
    <text evidence="9">The sequence shown here is derived from an EMBL/GenBank/DDBJ whole genome shotgun (WGS) entry which is preliminary data.</text>
</comment>
<dbReference type="GO" id="GO:0004096">
    <property type="term" value="F:catalase activity"/>
    <property type="evidence" value="ECO:0007669"/>
    <property type="project" value="UniProtKB-EC"/>
</dbReference>
<dbReference type="GO" id="GO:0046872">
    <property type="term" value="F:metal ion binding"/>
    <property type="evidence" value="ECO:0007669"/>
    <property type="project" value="UniProtKB-KW"/>
</dbReference>
<feature type="binding site" description="axial binding residue" evidence="6">
    <location>
        <position position="356"/>
    </location>
    <ligand>
        <name>heme</name>
        <dbReference type="ChEBI" id="CHEBI:30413"/>
    </ligand>
    <ligandPart>
        <name>Fe</name>
        <dbReference type="ChEBI" id="CHEBI:18248"/>
    </ligandPart>
</feature>
<evidence type="ECO:0000256" key="5">
    <source>
        <dbReference type="PIRSR" id="PIRSR038928-1"/>
    </source>
</evidence>
<dbReference type="SMART" id="SM01060">
    <property type="entry name" value="Catalase"/>
    <property type="match status" value="1"/>
</dbReference>
<dbReference type="Proteomes" id="UP001465755">
    <property type="component" value="Unassembled WGS sequence"/>
</dbReference>
<proteinExistence type="inferred from homology"/>
<evidence type="ECO:0000256" key="6">
    <source>
        <dbReference type="PIRSR" id="PIRSR038928-2"/>
    </source>
</evidence>
<comment type="similarity">
    <text evidence="2">Belongs to the catalase family.</text>
</comment>
<dbReference type="PIRSF" id="PIRSF038928">
    <property type="entry name" value="Catalase_clade1-3"/>
    <property type="match status" value="1"/>
</dbReference>
<dbReference type="GO" id="GO:0042744">
    <property type="term" value="P:hydrogen peroxide catabolic process"/>
    <property type="evidence" value="ECO:0007669"/>
    <property type="project" value="UniProtKB-KW"/>
</dbReference>
<keyword evidence="4" id="KW-0560">Oxidoreductase</keyword>
<name>A0AAW1NX45_9CHLO</name>
<evidence type="ECO:0000256" key="1">
    <source>
        <dbReference type="ARBA" id="ARBA00001971"/>
    </source>
</evidence>
<keyword evidence="6" id="KW-0479">Metal-binding</keyword>
<dbReference type="PANTHER" id="PTHR11465">
    <property type="entry name" value="CATALASE"/>
    <property type="match status" value="1"/>
</dbReference>
<dbReference type="GO" id="GO:0005737">
    <property type="term" value="C:cytoplasm"/>
    <property type="evidence" value="ECO:0007669"/>
    <property type="project" value="TreeGrafter"/>
</dbReference>
<keyword evidence="4" id="KW-0376">Hydrogen peroxide</keyword>
<evidence type="ECO:0000313" key="9">
    <source>
        <dbReference type="EMBL" id="KAK9798125.1"/>
    </source>
</evidence>
<gene>
    <name evidence="9" type="ORF">WJX73_002661</name>
</gene>